<dbReference type="SUPFAM" id="SSF103473">
    <property type="entry name" value="MFS general substrate transporter"/>
    <property type="match status" value="1"/>
</dbReference>
<dbReference type="PANTHER" id="PTHR42718:SF39">
    <property type="entry name" value="ACTINORHODIN TRANSPORTER-RELATED"/>
    <property type="match status" value="1"/>
</dbReference>
<feature type="transmembrane region" description="Helical" evidence="6">
    <location>
        <begin position="345"/>
        <end position="365"/>
    </location>
</feature>
<dbReference type="Pfam" id="PF07690">
    <property type="entry name" value="MFS_1"/>
    <property type="match status" value="1"/>
</dbReference>
<evidence type="ECO:0000256" key="6">
    <source>
        <dbReference type="SAM" id="Phobius"/>
    </source>
</evidence>
<dbReference type="PANTHER" id="PTHR42718">
    <property type="entry name" value="MAJOR FACILITATOR SUPERFAMILY MULTIDRUG TRANSPORTER MFSC"/>
    <property type="match status" value="1"/>
</dbReference>
<feature type="compositionally biased region" description="Polar residues" evidence="5">
    <location>
        <begin position="495"/>
        <end position="505"/>
    </location>
</feature>
<sequence>MTTSTPVASSVNRAAVLILCGVTAGMLLLDIHKVTIAIPSIERALGAGPVWIQLVSAAYVVAFAVTLVPAGRLGDGGRRIQLVYVGLWLSLAASLLCAIAPTAPVLVLGRALLGVSAGLLMPQMMGLVQHLFAPAERGRAFGTYGVCVSLATALGPTVGGLLITTPLLGWRGVFVLNLPVVVGLLVAAHRLLPAVGPARADRTLRPDLDVLGLGLGSIALVLLLAPLIFTTGRPGDVELRWLALLPAVLLAVAFVRRSRRRVADGRAAVIDPDLLRIPSFRTGVLVSLTWFASGPGVNLGLLIHLQQAQGLSPFVAGLLMLPSSATSVVGAWVGGRVVQRWGRALSVTGMLLTLVSVLGTVAILLSGPSTLLVVTALPALQLLSGLGAGFVVSPNHSMTLQDVPREQGSAASSIGQLGQRVANSLGVATASMAYYAVVYGSGATLTTASADLHTKALARSTAVALGFLLIALVVVLLDLRRTRRDARSLPEVRGGTTSLEGSTSARVGGQT</sequence>
<organism evidence="8 9">
    <name type="scientific">Aeromicrobium alkaliterrae</name>
    <dbReference type="NCBI Taxonomy" id="302168"/>
    <lineage>
        <taxon>Bacteria</taxon>
        <taxon>Bacillati</taxon>
        <taxon>Actinomycetota</taxon>
        <taxon>Actinomycetes</taxon>
        <taxon>Propionibacteriales</taxon>
        <taxon>Nocardioidaceae</taxon>
        <taxon>Aeromicrobium</taxon>
    </lineage>
</organism>
<evidence type="ECO:0000313" key="8">
    <source>
        <dbReference type="EMBL" id="GAA1741260.1"/>
    </source>
</evidence>
<dbReference type="EMBL" id="BAAAME010000004">
    <property type="protein sequence ID" value="GAA1741260.1"/>
    <property type="molecule type" value="Genomic_DNA"/>
</dbReference>
<protein>
    <submittedName>
        <fullName evidence="8">MFS transporter</fullName>
    </submittedName>
</protein>
<feature type="transmembrane region" description="Helical" evidence="6">
    <location>
        <begin position="169"/>
        <end position="188"/>
    </location>
</feature>
<keyword evidence="4 6" id="KW-0472">Membrane</keyword>
<dbReference type="InterPro" id="IPR036259">
    <property type="entry name" value="MFS_trans_sf"/>
</dbReference>
<keyword evidence="3 6" id="KW-1133">Transmembrane helix</keyword>
<evidence type="ECO:0000256" key="4">
    <source>
        <dbReference type="ARBA" id="ARBA00023136"/>
    </source>
</evidence>
<keyword evidence="2 6" id="KW-0812">Transmembrane</keyword>
<feature type="transmembrane region" description="Helical" evidence="6">
    <location>
        <begin position="82"/>
        <end position="101"/>
    </location>
</feature>
<dbReference type="RefSeq" id="WP_344201263.1">
    <property type="nucleotide sequence ID" value="NZ_BAAAME010000004.1"/>
</dbReference>
<dbReference type="PROSITE" id="PS50850">
    <property type="entry name" value="MFS"/>
    <property type="match status" value="1"/>
</dbReference>
<feature type="transmembrane region" description="Helical" evidence="6">
    <location>
        <begin position="371"/>
        <end position="392"/>
    </location>
</feature>
<evidence type="ECO:0000256" key="5">
    <source>
        <dbReference type="SAM" id="MobiDB-lite"/>
    </source>
</evidence>
<dbReference type="CDD" id="cd17321">
    <property type="entry name" value="MFS_MMR_MDR_like"/>
    <property type="match status" value="1"/>
</dbReference>
<reference evidence="9" key="1">
    <citation type="journal article" date="2019" name="Int. J. Syst. Evol. Microbiol.">
        <title>The Global Catalogue of Microorganisms (GCM) 10K type strain sequencing project: providing services to taxonomists for standard genome sequencing and annotation.</title>
        <authorList>
            <consortium name="The Broad Institute Genomics Platform"/>
            <consortium name="The Broad Institute Genome Sequencing Center for Infectious Disease"/>
            <person name="Wu L."/>
            <person name="Ma J."/>
        </authorList>
    </citation>
    <scope>NUCLEOTIDE SEQUENCE [LARGE SCALE GENOMIC DNA]</scope>
    <source>
        <strain evidence="9">JCM 13518</strain>
    </source>
</reference>
<evidence type="ECO:0000259" key="7">
    <source>
        <dbReference type="PROSITE" id="PS50850"/>
    </source>
</evidence>
<evidence type="ECO:0000256" key="1">
    <source>
        <dbReference type="ARBA" id="ARBA00004651"/>
    </source>
</evidence>
<dbReference type="InterPro" id="IPR020846">
    <property type="entry name" value="MFS_dom"/>
</dbReference>
<feature type="transmembrane region" description="Helical" evidence="6">
    <location>
        <begin position="107"/>
        <end position="128"/>
    </location>
</feature>
<gene>
    <name evidence="8" type="ORF">GCM10009710_21830</name>
</gene>
<feature type="transmembrane region" description="Helical" evidence="6">
    <location>
        <begin position="457"/>
        <end position="477"/>
    </location>
</feature>
<feature type="transmembrane region" description="Helical" evidence="6">
    <location>
        <begin position="12"/>
        <end position="31"/>
    </location>
</feature>
<feature type="transmembrane region" description="Helical" evidence="6">
    <location>
        <begin position="208"/>
        <end position="229"/>
    </location>
</feature>
<feature type="transmembrane region" description="Helical" evidence="6">
    <location>
        <begin position="311"/>
        <end position="333"/>
    </location>
</feature>
<feature type="transmembrane region" description="Helical" evidence="6">
    <location>
        <begin position="51"/>
        <end position="70"/>
    </location>
</feature>
<dbReference type="Gene3D" id="1.20.1720.10">
    <property type="entry name" value="Multidrug resistance protein D"/>
    <property type="match status" value="1"/>
</dbReference>
<accession>A0ABP4W0L9</accession>
<feature type="domain" description="Major facilitator superfamily (MFS) profile" evidence="7">
    <location>
        <begin position="16"/>
        <end position="483"/>
    </location>
</feature>
<feature type="transmembrane region" description="Helical" evidence="6">
    <location>
        <begin position="140"/>
        <end position="163"/>
    </location>
</feature>
<feature type="transmembrane region" description="Helical" evidence="6">
    <location>
        <begin position="241"/>
        <end position="256"/>
    </location>
</feature>
<feature type="transmembrane region" description="Helical" evidence="6">
    <location>
        <begin position="421"/>
        <end position="437"/>
    </location>
</feature>
<dbReference type="InterPro" id="IPR011701">
    <property type="entry name" value="MFS"/>
</dbReference>
<feature type="transmembrane region" description="Helical" evidence="6">
    <location>
        <begin position="284"/>
        <end position="305"/>
    </location>
</feature>
<comment type="caution">
    <text evidence="8">The sequence shown here is derived from an EMBL/GenBank/DDBJ whole genome shotgun (WGS) entry which is preliminary data.</text>
</comment>
<dbReference type="Gene3D" id="1.20.1250.20">
    <property type="entry name" value="MFS general substrate transporter like domains"/>
    <property type="match status" value="1"/>
</dbReference>
<evidence type="ECO:0000256" key="2">
    <source>
        <dbReference type="ARBA" id="ARBA00022692"/>
    </source>
</evidence>
<evidence type="ECO:0000313" key="9">
    <source>
        <dbReference type="Proteomes" id="UP001501057"/>
    </source>
</evidence>
<dbReference type="Proteomes" id="UP001501057">
    <property type="component" value="Unassembled WGS sequence"/>
</dbReference>
<evidence type="ECO:0000256" key="3">
    <source>
        <dbReference type="ARBA" id="ARBA00022989"/>
    </source>
</evidence>
<name>A0ABP4W0L9_9ACTN</name>
<keyword evidence="9" id="KW-1185">Reference proteome</keyword>
<feature type="region of interest" description="Disordered" evidence="5">
    <location>
        <begin position="490"/>
        <end position="511"/>
    </location>
</feature>
<proteinExistence type="predicted"/>
<comment type="subcellular location">
    <subcellularLocation>
        <location evidence="1">Cell membrane</location>
        <topology evidence="1">Multi-pass membrane protein</topology>
    </subcellularLocation>
</comment>